<dbReference type="Proteomes" id="UP001054837">
    <property type="component" value="Unassembled WGS sequence"/>
</dbReference>
<evidence type="ECO:0000313" key="3">
    <source>
        <dbReference type="Proteomes" id="UP001054837"/>
    </source>
</evidence>
<reference evidence="2 3" key="1">
    <citation type="submission" date="2021-06" db="EMBL/GenBank/DDBJ databases">
        <title>Caerostris darwini draft genome.</title>
        <authorList>
            <person name="Kono N."/>
            <person name="Arakawa K."/>
        </authorList>
    </citation>
    <scope>NUCLEOTIDE SEQUENCE [LARGE SCALE GENOMIC DNA]</scope>
</reference>
<proteinExistence type="predicted"/>
<feature type="region of interest" description="Disordered" evidence="1">
    <location>
        <begin position="1"/>
        <end position="20"/>
    </location>
</feature>
<feature type="compositionally biased region" description="Basic and acidic residues" evidence="1">
    <location>
        <begin position="8"/>
        <end position="20"/>
    </location>
</feature>
<gene>
    <name evidence="2" type="ORF">CDAR_575461</name>
</gene>
<sequence length="65" mass="7459">HSLSTPSVHEKTMGRQLKSSERKMFSIQEMSSSASEMRHSDTEINLSKNILFQFPSYYCLALSVF</sequence>
<organism evidence="2 3">
    <name type="scientific">Caerostris darwini</name>
    <dbReference type="NCBI Taxonomy" id="1538125"/>
    <lineage>
        <taxon>Eukaryota</taxon>
        <taxon>Metazoa</taxon>
        <taxon>Ecdysozoa</taxon>
        <taxon>Arthropoda</taxon>
        <taxon>Chelicerata</taxon>
        <taxon>Arachnida</taxon>
        <taxon>Araneae</taxon>
        <taxon>Araneomorphae</taxon>
        <taxon>Entelegynae</taxon>
        <taxon>Araneoidea</taxon>
        <taxon>Araneidae</taxon>
        <taxon>Caerostris</taxon>
    </lineage>
</organism>
<name>A0AAV4ST17_9ARAC</name>
<protein>
    <submittedName>
        <fullName evidence="2">Uncharacterized protein</fullName>
    </submittedName>
</protein>
<evidence type="ECO:0000313" key="2">
    <source>
        <dbReference type="EMBL" id="GIY36419.1"/>
    </source>
</evidence>
<dbReference type="AlphaFoldDB" id="A0AAV4ST17"/>
<evidence type="ECO:0000256" key="1">
    <source>
        <dbReference type="SAM" id="MobiDB-lite"/>
    </source>
</evidence>
<feature type="non-terminal residue" evidence="2">
    <location>
        <position position="1"/>
    </location>
</feature>
<comment type="caution">
    <text evidence="2">The sequence shown here is derived from an EMBL/GenBank/DDBJ whole genome shotgun (WGS) entry which is preliminary data.</text>
</comment>
<accession>A0AAV4ST17</accession>
<dbReference type="EMBL" id="BPLQ01008293">
    <property type="protein sequence ID" value="GIY36419.1"/>
    <property type="molecule type" value="Genomic_DNA"/>
</dbReference>
<keyword evidence="3" id="KW-1185">Reference proteome</keyword>